<comment type="caution">
    <text evidence="1">The sequence shown here is derived from an EMBL/GenBank/DDBJ whole genome shotgun (WGS) entry which is preliminary data.</text>
</comment>
<sequence length="77" mass="8915">APRAWFEKFSTTRPASLHPVSNQYDHQIQQVRIQSHQMEICIHSETQFYIRDADSHEFDLGSKRIGDLSVCRGLNDA</sequence>
<dbReference type="EMBL" id="CAUOFW020000448">
    <property type="protein sequence ID" value="CAK9134494.1"/>
    <property type="molecule type" value="Genomic_DNA"/>
</dbReference>
<reference evidence="1 2" key="1">
    <citation type="submission" date="2024-02" db="EMBL/GenBank/DDBJ databases">
        <authorList>
            <person name="Vignale AGUSTIN F."/>
            <person name="Sosa J E."/>
            <person name="Modenutti C."/>
        </authorList>
    </citation>
    <scope>NUCLEOTIDE SEQUENCE [LARGE SCALE GENOMIC DNA]</scope>
</reference>
<name>A0ABC8QP67_9AQUA</name>
<feature type="non-terminal residue" evidence="1">
    <location>
        <position position="1"/>
    </location>
</feature>
<evidence type="ECO:0000313" key="1">
    <source>
        <dbReference type="EMBL" id="CAK9134494.1"/>
    </source>
</evidence>
<accession>A0ABC8QP67</accession>
<dbReference type="Proteomes" id="UP001642360">
    <property type="component" value="Unassembled WGS sequence"/>
</dbReference>
<protein>
    <submittedName>
        <fullName evidence="1">Uncharacterized protein</fullName>
    </submittedName>
</protein>
<dbReference type="AlphaFoldDB" id="A0ABC8QP67"/>
<proteinExistence type="predicted"/>
<organism evidence="1 2">
    <name type="scientific">Ilex paraguariensis</name>
    <name type="common">yerba mate</name>
    <dbReference type="NCBI Taxonomy" id="185542"/>
    <lineage>
        <taxon>Eukaryota</taxon>
        <taxon>Viridiplantae</taxon>
        <taxon>Streptophyta</taxon>
        <taxon>Embryophyta</taxon>
        <taxon>Tracheophyta</taxon>
        <taxon>Spermatophyta</taxon>
        <taxon>Magnoliopsida</taxon>
        <taxon>eudicotyledons</taxon>
        <taxon>Gunneridae</taxon>
        <taxon>Pentapetalae</taxon>
        <taxon>asterids</taxon>
        <taxon>campanulids</taxon>
        <taxon>Aquifoliales</taxon>
        <taxon>Aquifoliaceae</taxon>
        <taxon>Ilex</taxon>
    </lineage>
</organism>
<gene>
    <name evidence="1" type="ORF">ILEXP_LOCUS1427</name>
</gene>
<evidence type="ECO:0000313" key="2">
    <source>
        <dbReference type="Proteomes" id="UP001642360"/>
    </source>
</evidence>
<keyword evidence="2" id="KW-1185">Reference proteome</keyword>